<dbReference type="VEuPathDB" id="FungiDB:B1J91_E04180g"/>
<dbReference type="GO" id="GO:0043495">
    <property type="term" value="F:protein-membrane adaptor activity"/>
    <property type="evidence" value="ECO:0007669"/>
    <property type="project" value="EnsemblFungi"/>
</dbReference>
<evidence type="ECO:0000256" key="4">
    <source>
        <dbReference type="ARBA" id="ARBA00011335"/>
    </source>
</evidence>
<keyword evidence="6 11" id="KW-0812">Transmembrane</keyword>
<evidence type="ECO:0000256" key="9">
    <source>
        <dbReference type="ARBA" id="ARBA00023136"/>
    </source>
</evidence>
<gene>
    <name evidence="11" type="primary">ALG14</name>
    <name evidence="12" type="ORF">AO440_000996</name>
</gene>
<dbReference type="GO" id="GO:0006488">
    <property type="term" value="P:dolichol-linked oligosaccharide biosynthetic process"/>
    <property type="evidence" value="ECO:0007669"/>
    <property type="project" value="EnsemblFungi"/>
</dbReference>
<dbReference type="PANTHER" id="PTHR12154">
    <property type="entry name" value="GLYCOSYL TRANSFERASE-RELATED"/>
    <property type="match status" value="1"/>
</dbReference>
<dbReference type="OrthoDB" id="17098at2759"/>
<proteinExistence type="inferred from homology"/>
<organism evidence="12 13">
    <name type="scientific">Candida glabrata</name>
    <name type="common">Yeast</name>
    <name type="synonym">Torulopsis glabrata</name>
    <dbReference type="NCBI Taxonomy" id="5478"/>
    <lineage>
        <taxon>Eukaryota</taxon>
        <taxon>Fungi</taxon>
        <taxon>Dikarya</taxon>
        <taxon>Ascomycota</taxon>
        <taxon>Saccharomycotina</taxon>
        <taxon>Saccharomycetes</taxon>
        <taxon>Saccharomycetales</taxon>
        <taxon>Saccharomycetaceae</taxon>
        <taxon>Nakaseomyces</taxon>
    </lineage>
</organism>
<keyword evidence="8 11" id="KW-1133">Transmembrane helix</keyword>
<evidence type="ECO:0000256" key="1">
    <source>
        <dbReference type="ARBA" id="ARBA00004389"/>
    </source>
</evidence>
<dbReference type="VEuPathDB" id="FungiDB:GVI51_E03905"/>
<evidence type="ECO:0000256" key="3">
    <source>
        <dbReference type="ARBA" id="ARBA00009731"/>
    </source>
</evidence>
<evidence type="ECO:0000256" key="2">
    <source>
        <dbReference type="ARBA" id="ARBA00004590"/>
    </source>
</evidence>
<dbReference type="GO" id="GO:0043541">
    <property type="term" value="C:UDP-N-acetylglucosamine transferase complex"/>
    <property type="evidence" value="ECO:0007669"/>
    <property type="project" value="EnsemblFungi"/>
</dbReference>
<accession>A0A0W0CW27</accession>
<evidence type="ECO:0000313" key="12">
    <source>
        <dbReference type="EMBL" id="KTA97776.1"/>
    </source>
</evidence>
<comment type="caution">
    <text evidence="12">The sequence shown here is derived from an EMBL/GenBank/DDBJ whole genome shotgun (WGS) entry which is preliminary data.</text>
</comment>
<protein>
    <recommendedName>
        <fullName evidence="5 11">UDP-N-acetylglucosamine transferase subunit ALG14</fullName>
    </recommendedName>
    <alternativeName>
        <fullName evidence="10 11">Asparagine-linked glycosylation protein 14</fullName>
    </alternativeName>
</protein>
<name>A0A0W0CW27_CANGB</name>
<dbReference type="PANTHER" id="PTHR12154:SF4">
    <property type="entry name" value="UDP-N-ACETYLGLUCOSAMINE TRANSFERASE SUBUNIT ALG14 HOMOLOG"/>
    <property type="match status" value="1"/>
</dbReference>
<evidence type="ECO:0000256" key="6">
    <source>
        <dbReference type="ARBA" id="ARBA00022692"/>
    </source>
</evidence>
<evidence type="ECO:0000313" key="13">
    <source>
        <dbReference type="Proteomes" id="UP000054886"/>
    </source>
</evidence>
<evidence type="ECO:0000256" key="11">
    <source>
        <dbReference type="RuleBase" id="RU362127"/>
    </source>
</evidence>
<feature type="transmembrane region" description="Helical" evidence="11">
    <location>
        <begin position="6"/>
        <end position="25"/>
    </location>
</feature>
<dbReference type="AlphaFoldDB" id="A0A0W0CW27"/>
<dbReference type="EMBL" id="LLZZ01000156">
    <property type="protein sequence ID" value="KTA97776.1"/>
    <property type="molecule type" value="Genomic_DNA"/>
</dbReference>
<dbReference type="VEuPathDB" id="FungiDB:GWK60_E03883"/>
<reference evidence="12 13" key="1">
    <citation type="submission" date="2015-10" db="EMBL/GenBank/DDBJ databases">
        <title>Draft genomes sequences of Candida glabrata isolates 1A, 1B, 2A, 2B, 3A and 3B.</title>
        <authorList>
            <person name="Haavelsrud O.E."/>
            <person name="Gaustad P."/>
        </authorList>
    </citation>
    <scope>NUCLEOTIDE SEQUENCE [LARGE SCALE GENOMIC DNA]</scope>
    <source>
        <strain evidence="12">910700640</strain>
    </source>
</reference>
<evidence type="ECO:0000256" key="10">
    <source>
        <dbReference type="ARBA" id="ARBA00032062"/>
    </source>
</evidence>
<comment type="subunit">
    <text evidence="4 11">Heterodimer with ALG13 to form a functional enzyme.</text>
</comment>
<evidence type="ECO:0000256" key="5">
    <source>
        <dbReference type="ARBA" id="ARBA00017467"/>
    </source>
</evidence>
<evidence type="ECO:0000256" key="8">
    <source>
        <dbReference type="ARBA" id="ARBA00022989"/>
    </source>
</evidence>
<dbReference type="Pfam" id="PF08660">
    <property type="entry name" value="Alg14"/>
    <property type="match status" value="1"/>
</dbReference>
<dbReference type="Gene3D" id="3.40.50.2000">
    <property type="entry name" value="Glycogen Phosphorylase B"/>
    <property type="match status" value="1"/>
</dbReference>
<comment type="function">
    <text evidence="11">Involved in protein N-glycosylation. Essential for the second step of the dolichol-linked oligosaccharide pathway. Anchors the catalytic subunit ALG13 to the ER.</text>
</comment>
<dbReference type="GO" id="GO:0005811">
    <property type="term" value="C:lipid droplet"/>
    <property type="evidence" value="ECO:0007669"/>
    <property type="project" value="EnsemblFungi"/>
</dbReference>
<keyword evidence="9 11" id="KW-0472">Membrane</keyword>
<dbReference type="GO" id="GO:0004577">
    <property type="term" value="F:N-acetylglucosaminyldiphosphodolichol N-acetylglucosaminyltransferase activity"/>
    <property type="evidence" value="ECO:0007669"/>
    <property type="project" value="EnsemblFungi"/>
</dbReference>
<keyword evidence="12" id="KW-0808">Transferase</keyword>
<sequence>MPFLSTAHLCALLLILGCFYIGRLIKVIPILRFACAGEAEIKPLFIQPKSNDGIHLFVFLGSGGHTGEMLRLLQNHQEVLLNKRNTFYIGYSDDDSKARFLSMVEKYDFKAERIHFYPFAKAREVNAGPIASIVTISKTLLTGFTNVLSIKMKTLGQPHLTLLNGPGTCCIINFWLKLLEWLIYIPYLSNGSNVVYIESLARIESLSLTGKILYLLADVFVVQWEELKVRKAPRSEYYGILV</sequence>
<comment type="subcellular location">
    <subcellularLocation>
        <location evidence="1 11">Endoplasmic reticulum membrane</location>
        <topology evidence="1 11">Single-pass membrane protein</topology>
    </subcellularLocation>
    <subcellularLocation>
        <location evidence="2">Nucleus membrane</location>
        <topology evidence="2">Single-pass membrane protein</topology>
    </subcellularLocation>
</comment>
<dbReference type="GO" id="GO:0031965">
    <property type="term" value="C:nuclear membrane"/>
    <property type="evidence" value="ECO:0007669"/>
    <property type="project" value="UniProtKB-SubCell"/>
</dbReference>
<keyword evidence="7 11" id="KW-0256">Endoplasmic reticulum</keyword>
<dbReference type="Proteomes" id="UP000054886">
    <property type="component" value="Unassembled WGS sequence"/>
</dbReference>
<comment type="similarity">
    <text evidence="3 11">Belongs to the ALG14 family.</text>
</comment>
<dbReference type="InterPro" id="IPR013969">
    <property type="entry name" value="Oligosacch_biosynth_Alg14"/>
</dbReference>
<dbReference type="VEuPathDB" id="FungiDB:GW608_E03883"/>
<evidence type="ECO:0000256" key="7">
    <source>
        <dbReference type="ARBA" id="ARBA00022824"/>
    </source>
</evidence>
<dbReference type="GO" id="GO:0098548">
    <property type="term" value="C:cytoplasmic side of Golgi membrane"/>
    <property type="evidence" value="ECO:0007669"/>
    <property type="project" value="EnsemblFungi"/>
</dbReference>
<dbReference type="VEuPathDB" id="FungiDB:CAGL0E04180g"/>